<dbReference type="InterPro" id="IPR001096">
    <property type="entry name" value="Peptidase_C13"/>
</dbReference>
<dbReference type="FunFam" id="1.10.540.10:FF:000026">
    <property type="entry name" value="Acyl-CoA dehydrogenase medium chain"/>
    <property type="match status" value="1"/>
</dbReference>
<dbReference type="PANTHER" id="PTHR12000:SF21">
    <property type="entry name" value="LEGUMAIN-RELATED"/>
    <property type="match status" value="1"/>
</dbReference>
<dbReference type="OrthoDB" id="192611at2759"/>
<dbReference type="GO" id="GO:0016627">
    <property type="term" value="F:oxidoreductase activity, acting on the CH-CH group of donors"/>
    <property type="evidence" value="ECO:0007669"/>
    <property type="project" value="InterPro"/>
</dbReference>
<dbReference type="GO" id="GO:0005773">
    <property type="term" value="C:vacuole"/>
    <property type="evidence" value="ECO:0007669"/>
    <property type="project" value="GOC"/>
</dbReference>
<dbReference type="PANTHER" id="PTHR12000">
    <property type="entry name" value="HEMOGLOBINASE FAMILY MEMBER"/>
    <property type="match status" value="1"/>
</dbReference>
<evidence type="ECO:0000256" key="4">
    <source>
        <dbReference type="ARBA" id="ARBA00022630"/>
    </source>
</evidence>
<evidence type="ECO:0000256" key="1">
    <source>
        <dbReference type="ARBA" id="ARBA00001974"/>
    </source>
</evidence>
<keyword evidence="5" id="KW-0274">FAD</keyword>
<dbReference type="InterPro" id="IPR013786">
    <property type="entry name" value="AcylCoA_DH/ox_N"/>
</dbReference>
<comment type="similarity">
    <text evidence="2">Belongs to the acyl-CoA dehydrogenase family.</text>
</comment>
<dbReference type="PRINTS" id="PR00776">
    <property type="entry name" value="HEMOGLOBNASE"/>
</dbReference>
<dbReference type="InterPro" id="IPR009100">
    <property type="entry name" value="AcylCoA_DH/oxidase_NM_dom_sf"/>
</dbReference>
<accession>A0A556V9N7</accession>
<dbReference type="Pfam" id="PF02771">
    <property type="entry name" value="Acyl-CoA_dh_N"/>
    <property type="match status" value="1"/>
</dbReference>
<proteinExistence type="inferred from homology"/>
<organism evidence="7 8">
    <name type="scientific">Bagarius yarrelli</name>
    <name type="common">Goonch</name>
    <name type="synonym">Bagrus yarrelli</name>
    <dbReference type="NCBI Taxonomy" id="175774"/>
    <lineage>
        <taxon>Eukaryota</taxon>
        <taxon>Metazoa</taxon>
        <taxon>Chordata</taxon>
        <taxon>Craniata</taxon>
        <taxon>Vertebrata</taxon>
        <taxon>Euteleostomi</taxon>
        <taxon>Actinopterygii</taxon>
        <taxon>Neopterygii</taxon>
        <taxon>Teleostei</taxon>
        <taxon>Ostariophysi</taxon>
        <taxon>Siluriformes</taxon>
        <taxon>Sisoridae</taxon>
        <taxon>Sisorinae</taxon>
        <taxon>Bagarius</taxon>
    </lineage>
</organism>
<comment type="caution">
    <text evidence="7">The sequence shown here is derived from an EMBL/GenBank/DDBJ whole genome shotgun (WGS) entry which is preliminary data.</text>
</comment>
<dbReference type="SUPFAM" id="SSF56645">
    <property type="entry name" value="Acyl-CoA dehydrogenase NM domain-like"/>
    <property type="match status" value="1"/>
</dbReference>
<gene>
    <name evidence="7" type="ORF">Baya_14306</name>
</gene>
<comment type="cofactor">
    <cofactor evidence="1">
        <name>FAD</name>
        <dbReference type="ChEBI" id="CHEBI:57692"/>
    </cofactor>
</comment>
<dbReference type="AlphaFoldDB" id="A0A556V9N7"/>
<dbReference type="EMBL" id="VCAZ01000174">
    <property type="protein sequence ID" value="TTC29624.1"/>
    <property type="molecule type" value="Genomic_DNA"/>
</dbReference>
<keyword evidence="8" id="KW-1185">Reference proteome</keyword>
<evidence type="ECO:0000313" key="8">
    <source>
        <dbReference type="Proteomes" id="UP000319801"/>
    </source>
</evidence>
<dbReference type="GO" id="GO:0051603">
    <property type="term" value="P:proteolysis involved in protein catabolic process"/>
    <property type="evidence" value="ECO:0007669"/>
    <property type="project" value="TreeGrafter"/>
</dbReference>
<dbReference type="Proteomes" id="UP000319801">
    <property type="component" value="Unassembled WGS sequence"/>
</dbReference>
<dbReference type="GO" id="GO:0050660">
    <property type="term" value="F:flavin adenine dinucleotide binding"/>
    <property type="evidence" value="ECO:0007669"/>
    <property type="project" value="InterPro"/>
</dbReference>
<dbReference type="InterPro" id="IPR037069">
    <property type="entry name" value="AcylCoA_DH/ox_N_sf"/>
</dbReference>
<dbReference type="GO" id="GO:0004197">
    <property type="term" value="F:cysteine-type endopeptidase activity"/>
    <property type="evidence" value="ECO:0007669"/>
    <property type="project" value="TreeGrafter"/>
</dbReference>
<dbReference type="Gene3D" id="3.40.50.1460">
    <property type="match status" value="1"/>
</dbReference>
<dbReference type="Pfam" id="PF01650">
    <property type="entry name" value="Peptidase_C13"/>
    <property type="match status" value="1"/>
</dbReference>
<evidence type="ECO:0000259" key="6">
    <source>
        <dbReference type="Pfam" id="PF02771"/>
    </source>
</evidence>
<protein>
    <submittedName>
        <fullName evidence="7">Legumain</fullName>
    </submittedName>
</protein>
<evidence type="ECO:0000256" key="2">
    <source>
        <dbReference type="ARBA" id="ARBA00009347"/>
    </source>
</evidence>
<reference evidence="7 8" key="1">
    <citation type="journal article" date="2019" name="Genome Biol. Evol.">
        <title>Whole-Genome Sequencing of the Giant Devil Catfish, Bagarius yarrelli.</title>
        <authorList>
            <person name="Jiang W."/>
            <person name="Lv Y."/>
            <person name="Cheng L."/>
            <person name="Yang K."/>
            <person name="Chao B."/>
            <person name="Wang X."/>
            <person name="Li Y."/>
            <person name="Pan X."/>
            <person name="You X."/>
            <person name="Zhang Y."/>
            <person name="Yang J."/>
            <person name="Li J."/>
            <person name="Zhang X."/>
            <person name="Liu S."/>
            <person name="Sun C."/>
            <person name="Yang J."/>
            <person name="Shi Q."/>
        </authorList>
    </citation>
    <scope>NUCLEOTIDE SEQUENCE [LARGE SCALE GENOMIC DNA]</scope>
    <source>
        <strain evidence="7">JWS20170419001</strain>
        <tissue evidence="7">Muscle</tissue>
    </source>
</reference>
<comment type="similarity">
    <text evidence="3">Belongs to the peptidase C13 family.</text>
</comment>
<evidence type="ECO:0000256" key="5">
    <source>
        <dbReference type="ARBA" id="ARBA00022827"/>
    </source>
</evidence>
<dbReference type="GO" id="GO:0006624">
    <property type="term" value="P:vacuolar protein processing"/>
    <property type="evidence" value="ECO:0007669"/>
    <property type="project" value="TreeGrafter"/>
</dbReference>
<dbReference type="Gene3D" id="1.10.540.10">
    <property type="entry name" value="Acyl-CoA dehydrogenase/oxidase, N-terminal domain"/>
    <property type="match status" value="1"/>
</dbReference>
<sequence>MGLEISPEYGGTGSSFFSSVLVIEELAKVDASISVLCDIQNTLINTLIIKLGTEEQKEKYLPHLASDMKTVMESQGRGQKWVLLAAGSKGWENYRHQANVCHAYQVAQRNGVPDGQIVVMMYDDIADHKENPVAGNIINTPNGPNVYPGVPKDYTGEDVSAENFLSVLRGDSSAVNKTGRKKVIKSGRNDSIFIYLSDHGAHGIFGFPHSTLYADDLINTVKTMSQNQQFAKQKLSSTSFEDQFYYLKENVSNAVLEVVGKNQTPCNYGYQSMLKLMLSEFLGDATDSVSEVVHMSQKRKMMDEALQKIAELLNVTGALSEKQEVTRTYELKLVAEHFRKNLFNWEEEPFVKVPRGSFLKDQRQLLTSMDNPIHALEAS</sequence>
<keyword evidence="4" id="KW-0285">Flavoprotein</keyword>
<name>A0A556V9N7_BAGYA</name>
<evidence type="ECO:0000313" key="7">
    <source>
        <dbReference type="EMBL" id="TTC29624.1"/>
    </source>
</evidence>
<feature type="domain" description="Acyl-CoA dehydrogenase/oxidase N-terminal" evidence="6">
    <location>
        <begin position="1"/>
        <end position="66"/>
    </location>
</feature>
<evidence type="ECO:0000256" key="3">
    <source>
        <dbReference type="ARBA" id="ARBA00009941"/>
    </source>
</evidence>